<proteinExistence type="inferred from homology"/>
<feature type="binding site" evidence="8 10">
    <location>
        <position position="98"/>
    </location>
    <ligand>
        <name>substrate</name>
    </ligand>
</feature>
<dbReference type="InterPro" id="IPR036291">
    <property type="entry name" value="NAD(P)-bd_dom_sf"/>
</dbReference>
<keyword evidence="5 8" id="KW-0560">Oxidoreductase</keyword>
<feature type="binding site" evidence="8 10">
    <location>
        <position position="92"/>
    </location>
    <ligand>
        <name>substrate</name>
    </ligand>
</feature>
<evidence type="ECO:0000256" key="12">
    <source>
        <dbReference type="RuleBase" id="RU000422"/>
    </source>
</evidence>
<gene>
    <name evidence="8" type="primary">mdh</name>
    <name evidence="15" type="ORF">F6R98_13210</name>
</gene>
<feature type="domain" description="Lactate/malate dehydrogenase N-terminal" evidence="13">
    <location>
        <begin position="6"/>
        <end position="146"/>
    </location>
</feature>
<evidence type="ECO:0000256" key="10">
    <source>
        <dbReference type="PIRSR" id="PIRSR000102-2"/>
    </source>
</evidence>
<dbReference type="PIRSF" id="PIRSF000102">
    <property type="entry name" value="Lac_mal_DH"/>
    <property type="match status" value="1"/>
</dbReference>
<dbReference type="Gene3D" id="3.90.110.10">
    <property type="entry name" value="Lactate dehydrogenase/glycoside hydrolase, family 4, C-terminal"/>
    <property type="match status" value="1"/>
</dbReference>
<dbReference type="HAMAP" id="MF_01517">
    <property type="entry name" value="Malate_dehydrog_2"/>
    <property type="match status" value="1"/>
</dbReference>
<evidence type="ECO:0000256" key="2">
    <source>
        <dbReference type="ARBA" id="ARBA00009613"/>
    </source>
</evidence>
<feature type="binding site" evidence="8">
    <location>
        <begin position="11"/>
        <end position="17"/>
    </location>
    <ligand>
        <name>NAD(+)</name>
        <dbReference type="ChEBI" id="CHEBI:57540"/>
    </ligand>
</feature>
<dbReference type="OrthoDB" id="9802969at2"/>
<evidence type="ECO:0000256" key="7">
    <source>
        <dbReference type="ARBA" id="ARBA00048313"/>
    </source>
</evidence>
<feature type="domain" description="Lactate/malate dehydrogenase C-terminal" evidence="14">
    <location>
        <begin position="156"/>
        <end position="322"/>
    </location>
</feature>
<feature type="binding site" evidence="8 10">
    <location>
        <position position="131"/>
    </location>
    <ligand>
        <name>substrate</name>
    </ligand>
</feature>
<evidence type="ECO:0000256" key="1">
    <source>
        <dbReference type="ARBA" id="ARBA00003966"/>
    </source>
</evidence>
<evidence type="ECO:0000313" key="16">
    <source>
        <dbReference type="Proteomes" id="UP000325755"/>
    </source>
</evidence>
<dbReference type="InterPro" id="IPR001252">
    <property type="entry name" value="Malate_DH_AS"/>
</dbReference>
<feature type="binding site" evidence="8 10">
    <location>
        <position position="162"/>
    </location>
    <ligand>
        <name>substrate</name>
    </ligand>
</feature>
<comment type="catalytic activity">
    <reaction evidence="7 8 12">
        <text>(S)-malate + NAD(+) = oxaloacetate + NADH + H(+)</text>
        <dbReference type="Rhea" id="RHEA:21432"/>
        <dbReference type="ChEBI" id="CHEBI:15378"/>
        <dbReference type="ChEBI" id="CHEBI:15589"/>
        <dbReference type="ChEBI" id="CHEBI:16452"/>
        <dbReference type="ChEBI" id="CHEBI:57540"/>
        <dbReference type="ChEBI" id="CHEBI:57945"/>
        <dbReference type="EC" id="1.1.1.37"/>
    </reaction>
</comment>
<dbReference type="InterPro" id="IPR001557">
    <property type="entry name" value="L-lactate/malate_DH"/>
</dbReference>
<dbReference type="InterPro" id="IPR010945">
    <property type="entry name" value="Malate_DH_type2"/>
</dbReference>
<dbReference type="Pfam" id="PF00056">
    <property type="entry name" value="Ldh_1_N"/>
    <property type="match status" value="1"/>
</dbReference>
<dbReference type="InterPro" id="IPR022383">
    <property type="entry name" value="Lactate/malate_DH_C"/>
</dbReference>
<name>A0A5Q0BNY3_9GAMM</name>
<evidence type="ECO:0000256" key="6">
    <source>
        <dbReference type="ARBA" id="ARBA00023027"/>
    </source>
</evidence>
<dbReference type="AlphaFoldDB" id="A0A5Q0BNY3"/>
<evidence type="ECO:0000256" key="9">
    <source>
        <dbReference type="PIRSR" id="PIRSR000102-1"/>
    </source>
</evidence>
<dbReference type="EMBL" id="CP044205">
    <property type="protein sequence ID" value="QFY43456.1"/>
    <property type="molecule type" value="Genomic_DNA"/>
</dbReference>
<dbReference type="NCBIfam" id="NF003916">
    <property type="entry name" value="PRK05442.1"/>
    <property type="match status" value="1"/>
</dbReference>
<keyword evidence="16" id="KW-1185">Reference proteome</keyword>
<evidence type="ECO:0000256" key="8">
    <source>
        <dbReference type="HAMAP-Rule" id="MF_01517"/>
    </source>
</evidence>
<dbReference type="NCBIfam" id="TIGR01759">
    <property type="entry name" value="MalateDH-SF1"/>
    <property type="match status" value="1"/>
</dbReference>
<dbReference type="GO" id="GO:0030060">
    <property type="term" value="F:L-malate dehydrogenase (NAD+) activity"/>
    <property type="evidence" value="ECO:0007669"/>
    <property type="project" value="UniProtKB-UniRule"/>
</dbReference>
<evidence type="ECO:0000256" key="4">
    <source>
        <dbReference type="ARBA" id="ARBA00022532"/>
    </source>
</evidence>
<reference evidence="15 16" key="1">
    <citation type="submission" date="2019-09" db="EMBL/GenBank/DDBJ databases">
        <title>Ecophysiology of the spiral-shaped methanotroph Methylospira mobilis as revealed by the complete genome sequence.</title>
        <authorList>
            <person name="Oshkin I.Y."/>
            <person name="Dedysh S.N."/>
            <person name="Miroshnikov K."/>
            <person name="Danilova O.V."/>
            <person name="Hakobyan A."/>
            <person name="Liesack W."/>
        </authorList>
    </citation>
    <scope>NUCLEOTIDE SEQUENCE [LARGE SCALE GENOMIC DNA]</scope>
    <source>
        <strain evidence="15 16">Shm1</strain>
    </source>
</reference>
<organism evidence="15 16">
    <name type="scientific">Candidatus Methylospira mobilis</name>
    <dbReference type="NCBI Taxonomy" id="1808979"/>
    <lineage>
        <taxon>Bacteria</taxon>
        <taxon>Pseudomonadati</taxon>
        <taxon>Pseudomonadota</taxon>
        <taxon>Gammaproteobacteria</taxon>
        <taxon>Methylococcales</taxon>
        <taxon>Methylococcaceae</taxon>
        <taxon>Candidatus Methylospira</taxon>
    </lineage>
</organism>
<dbReference type="SUPFAM" id="SSF51735">
    <property type="entry name" value="NAD(P)-binding Rossmann-fold domains"/>
    <property type="match status" value="1"/>
</dbReference>
<dbReference type="SUPFAM" id="SSF56327">
    <property type="entry name" value="LDH C-terminal domain-like"/>
    <property type="match status" value="1"/>
</dbReference>
<dbReference type="PANTHER" id="PTHR23382">
    <property type="entry name" value="MALATE DEHYDROGENASE"/>
    <property type="match status" value="1"/>
</dbReference>
<dbReference type="InterPro" id="IPR015955">
    <property type="entry name" value="Lactate_DH/Glyco_Ohase_4_C"/>
</dbReference>
<dbReference type="RefSeq" id="WP_153249439.1">
    <property type="nucleotide sequence ID" value="NZ_CP044205.1"/>
</dbReference>
<evidence type="ECO:0000259" key="13">
    <source>
        <dbReference type="Pfam" id="PF00056"/>
    </source>
</evidence>
<evidence type="ECO:0000256" key="5">
    <source>
        <dbReference type="ARBA" id="ARBA00023002"/>
    </source>
</evidence>
<comment type="function">
    <text evidence="1 8">Catalyzes the reversible oxidation of malate to oxaloacetate.</text>
</comment>
<dbReference type="InParanoid" id="A0A5Q0BNY3"/>
<keyword evidence="6 8" id="KW-0520">NAD</keyword>
<evidence type="ECO:0000259" key="14">
    <source>
        <dbReference type="Pfam" id="PF02866"/>
    </source>
</evidence>
<evidence type="ECO:0000256" key="11">
    <source>
        <dbReference type="PIRSR" id="PIRSR000102-3"/>
    </source>
</evidence>
<dbReference type="GO" id="GO:0006099">
    <property type="term" value="P:tricarboxylic acid cycle"/>
    <property type="evidence" value="ECO:0007669"/>
    <property type="project" value="UniProtKB-UniRule"/>
</dbReference>
<dbReference type="KEGG" id="mmob:F6R98_13210"/>
<evidence type="ECO:0000256" key="3">
    <source>
        <dbReference type="ARBA" id="ARBA00012995"/>
    </source>
</evidence>
<accession>A0A5Q0BNY3</accession>
<dbReference type="Gene3D" id="3.40.50.720">
    <property type="entry name" value="NAD(P)-binding Rossmann-like Domain"/>
    <property type="match status" value="1"/>
</dbReference>
<dbReference type="FunFam" id="3.90.110.10:FF:000002">
    <property type="entry name" value="Malate dehydrogenase"/>
    <property type="match status" value="1"/>
</dbReference>
<feature type="binding site" evidence="8">
    <location>
        <position position="112"/>
    </location>
    <ligand>
        <name>NAD(+)</name>
        <dbReference type="ChEBI" id="CHEBI:57540"/>
    </ligand>
</feature>
<dbReference type="InterPro" id="IPR001236">
    <property type="entry name" value="Lactate/malate_DH_N"/>
</dbReference>
<dbReference type="EC" id="1.1.1.37" evidence="3 8"/>
<dbReference type="PROSITE" id="PS00068">
    <property type="entry name" value="MDH"/>
    <property type="match status" value="1"/>
</dbReference>
<feature type="active site" description="Proton acceptor" evidence="8 9">
    <location>
        <position position="187"/>
    </location>
</feature>
<dbReference type="GO" id="GO:0006108">
    <property type="term" value="P:malate metabolic process"/>
    <property type="evidence" value="ECO:0007669"/>
    <property type="project" value="InterPro"/>
</dbReference>
<comment type="similarity">
    <text evidence="2 8">Belongs to the LDH/MDH superfamily. MDH type 2 family.</text>
</comment>
<feature type="binding site" evidence="8 11">
    <location>
        <position position="105"/>
    </location>
    <ligand>
        <name>NAD(+)</name>
        <dbReference type="ChEBI" id="CHEBI:57540"/>
    </ligand>
</feature>
<evidence type="ECO:0000313" key="15">
    <source>
        <dbReference type="EMBL" id="QFY43456.1"/>
    </source>
</evidence>
<protein>
    <recommendedName>
        <fullName evidence="3 8">Malate dehydrogenase</fullName>
        <ecNumber evidence="3 8">1.1.1.37</ecNumber>
    </recommendedName>
</protein>
<sequence length="325" mass="35256">MKAPVHIAVTGAAGQISYSLLFRLANGDLLGRDQPVVLRLLETPESLSSLPGVEMELRDCAFPLLSDVVKTADPYLAFHEVDIAFLLGAKARGQGQERKDLLQVNAEIFALQGRALSRAAKHTVKVLVTGNPANTNALIALSNATELTAANFSAMTRLDHNRAVGLLAERCMCSSADIVRMTIWGNHSANQYPDLAYAEVRGVPALDRVGRAWFQEVFIPTVQNRGSAVLSARGRSSAASAANAALAQMRNWLFGTGESDWVSMAVLSHGEYGVAPGVMFSFPVTIDDRRVKVVQSLELDQHARERLALSERELLAERDMVAHLL</sequence>
<dbReference type="FunFam" id="3.40.50.720:FF:000010">
    <property type="entry name" value="Malate dehydrogenase"/>
    <property type="match status" value="1"/>
</dbReference>
<feature type="binding site" evidence="8">
    <location>
        <begin position="129"/>
        <end position="131"/>
    </location>
    <ligand>
        <name>NAD(+)</name>
        <dbReference type="ChEBI" id="CHEBI:57540"/>
    </ligand>
</feature>
<dbReference type="Pfam" id="PF02866">
    <property type="entry name" value="Ldh_1_C"/>
    <property type="match status" value="1"/>
</dbReference>
<keyword evidence="4 8" id="KW-0816">Tricarboxylic acid cycle</keyword>
<dbReference type="Proteomes" id="UP000325755">
    <property type="component" value="Chromosome"/>
</dbReference>